<evidence type="ECO:0000259" key="3">
    <source>
        <dbReference type="PROSITE" id="PS50110"/>
    </source>
</evidence>
<dbReference type="Pfam" id="PF00072">
    <property type="entry name" value="Response_reg"/>
    <property type="match status" value="1"/>
</dbReference>
<dbReference type="PANTHER" id="PTHR44591">
    <property type="entry name" value="STRESS RESPONSE REGULATOR PROTEIN 1"/>
    <property type="match status" value="1"/>
</dbReference>
<dbReference type="SUPFAM" id="SSF46689">
    <property type="entry name" value="Homeodomain-like"/>
    <property type="match status" value="1"/>
</dbReference>
<dbReference type="Gene3D" id="1.10.10.60">
    <property type="entry name" value="Homeodomain-like"/>
    <property type="match status" value="1"/>
</dbReference>
<dbReference type="PRINTS" id="PR01590">
    <property type="entry name" value="HTHFIS"/>
</dbReference>
<dbReference type="InterPro" id="IPR002197">
    <property type="entry name" value="HTH_Fis"/>
</dbReference>
<keyword evidence="1 2" id="KW-0597">Phosphoprotein</keyword>
<dbReference type="PANTHER" id="PTHR44591:SF3">
    <property type="entry name" value="RESPONSE REGULATORY DOMAIN-CONTAINING PROTEIN"/>
    <property type="match status" value="1"/>
</dbReference>
<organism evidence="4 5">
    <name type="scientific">Lysobacter brunescens</name>
    <dbReference type="NCBI Taxonomy" id="262323"/>
    <lineage>
        <taxon>Bacteria</taxon>
        <taxon>Pseudomonadati</taxon>
        <taxon>Pseudomonadota</taxon>
        <taxon>Gammaproteobacteria</taxon>
        <taxon>Lysobacterales</taxon>
        <taxon>Lysobacteraceae</taxon>
        <taxon>Lysobacter</taxon>
    </lineage>
</organism>
<name>A0ABW2Y8P1_9GAMM</name>
<accession>A0ABW2Y8P1</accession>
<dbReference type="Pfam" id="PF02954">
    <property type="entry name" value="HTH_8"/>
    <property type="match status" value="1"/>
</dbReference>
<keyword evidence="5" id="KW-1185">Reference proteome</keyword>
<sequence length="184" mass="20491">MSDVSRMLLIDDDVAFCTVLARRLQREGIACDIAHDAETAMRLLDMLPTDARPRRILLDLRLGADNGLALIQALRERCPDARIVLATGYASIATAVDAMRRGAWHYLPKPFDLDSLLRSFGDAPDAVPADIAETPPTLRRQSWEHVQRVLAECEGNVSAAARVLGVDRRTLQRRLAKRPVRERG</sequence>
<evidence type="ECO:0000256" key="2">
    <source>
        <dbReference type="PROSITE-ProRule" id="PRU00169"/>
    </source>
</evidence>
<comment type="caution">
    <text evidence="4">The sequence shown here is derived from an EMBL/GenBank/DDBJ whole genome shotgun (WGS) entry which is preliminary data.</text>
</comment>
<evidence type="ECO:0000256" key="1">
    <source>
        <dbReference type="ARBA" id="ARBA00022553"/>
    </source>
</evidence>
<dbReference type="InterPro" id="IPR011006">
    <property type="entry name" value="CheY-like_superfamily"/>
</dbReference>
<dbReference type="EMBL" id="JBHTIF010000001">
    <property type="protein sequence ID" value="MFD0724826.1"/>
    <property type="molecule type" value="Genomic_DNA"/>
</dbReference>
<dbReference type="RefSeq" id="WP_386822465.1">
    <property type="nucleotide sequence ID" value="NZ_JBHTIF010000001.1"/>
</dbReference>
<feature type="domain" description="Response regulatory" evidence="3">
    <location>
        <begin position="6"/>
        <end position="124"/>
    </location>
</feature>
<reference evidence="5" key="1">
    <citation type="journal article" date="2019" name="Int. J. Syst. Evol. Microbiol.">
        <title>The Global Catalogue of Microorganisms (GCM) 10K type strain sequencing project: providing services to taxonomists for standard genome sequencing and annotation.</title>
        <authorList>
            <consortium name="The Broad Institute Genomics Platform"/>
            <consortium name="The Broad Institute Genome Sequencing Center for Infectious Disease"/>
            <person name="Wu L."/>
            <person name="Ma J."/>
        </authorList>
    </citation>
    <scope>NUCLEOTIDE SEQUENCE [LARGE SCALE GENOMIC DNA]</scope>
    <source>
        <strain evidence="5">CCUG 55585</strain>
    </source>
</reference>
<proteinExistence type="predicted"/>
<dbReference type="InterPro" id="IPR009057">
    <property type="entry name" value="Homeodomain-like_sf"/>
</dbReference>
<feature type="modified residue" description="4-aspartylphosphate" evidence="2">
    <location>
        <position position="59"/>
    </location>
</feature>
<protein>
    <submittedName>
        <fullName evidence="4">Response regulator transcription factor</fullName>
    </submittedName>
</protein>
<dbReference type="Gene3D" id="3.40.50.2300">
    <property type="match status" value="1"/>
</dbReference>
<dbReference type="Proteomes" id="UP001597110">
    <property type="component" value="Unassembled WGS sequence"/>
</dbReference>
<gene>
    <name evidence="4" type="ORF">ACFQ0E_04355</name>
</gene>
<dbReference type="PROSITE" id="PS50110">
    <property type="entry name" value="RESPONSE_REGULATORY"/>
    <property type="match status" value="1"/>
</dbReference>
<dbReference type="SMART" id="SM00448">
    <property type="entry name" value="REC"/>
    <property type="match status" value="1"/>
</dbReference>
<dbReference type="InterPro" id="IPR050595">
    <property type="entry name" value="Bact_response_regulator"/>
</dbReference>
<evidence type="ECO:0000313" key="4">
    <source>
        <dbReference type="EMBL" id="MFD0724826.1"/>
    </source>
</evidence>
<dbReference type="InterPro" id="IPR001789">
    <property type="entry name" value="Sig_transdc_resp-reg_receiver"/>
</dbReference>
<dbReference type="SUPFAM" id="SSF52172">
    <property type="entry name" value="CheY-like"/>
    <property type="match status" value="1"/>
</dbReference>
<evidence type="ECO:0000313" key="5">
    <source>
        <dbReference type="Proteomes" id="UP001597110"/>
    </source>
</evidence>